<feature type="transmembrane region" description="Helical" evidence="1">
    <location>
        <begin position="94"/>
        <end position="118"/>
    </location>
</feature>
<dbReference type="Gene3D" id="3.40.720.10">
    <property type="entry name" value="Alkaline Phosphatase, subunit A"/>
    <property type="match status" value="1"/>
</dbReference>
<evidence type="ECO:0000313" key="3">
    <source>
        <dbReference type="EMBL" id="AFW04887.1"/>
    </source>
</evidence>
<dbReference type="CDD" id="cd16015">
    <property type="entry name" value="LTA_synthase"/>
    <property type="match status" value="1"/>
</dbReference>
<feature type="transmembrane region" description="Helical" evidence="1">
    <location>
        <begin position="32"/>
        <end position="49"/>
    </location>
</feature>
<keyword evidence="1" id="KW-1133">Transmembrane helix</keyword>
<dbReference type="InterPro" id="IPR052701">
    <property type="entry name" value="GAG_Ulvan_Degrading_Sulfatases"/>
</dbReference>
<accession>U3GLY1</accession>
<evidence type="ECO:0000259" key="2">
    <source>
        <dbReference type="Pfam" id="PF00884"/>
    </source>
</evidence>
<reference evidence="3" key="1">
    <citation type="journal article" date="2013" name="FEMS Microbiol. Rev.">
        <title>Structural diversity in Salmonella O antigens and its genetic basis.</title>
        <authorList>
            <person name="Liu B."/>
            <person name="Knirel Y.A."/>
            <person name="Feng L."/>
            <person name="Perepelov A.V."/>
            <person name="Senchenkova S.N."/>
            <person name="Reeves P.R."/>
            <person name="Wang L."/>
        </authorList>
    </citation>
    <scope>NUCLEOTIDE SEQUENCE</scope>
    <source>
        <strain evidence="3">G2476</strain>
    </source>
</reference>
<dbReference type="PANTHER" id="PTHR43751:SF3">
    <property type="entry name" value="SULFATASE N-TERMINAL DOMAIN-CONTAINING PROTEIN"/>
    <property type="match status" value="1"/>
</dbReference>
<evidence type="ECO:0000256" key="1">
    <source>
        <dbReference type="SAM" id="Phobius"/>
    </source>
</evidence>
<protein>
    <submittedName>
        <fullName evidence="3">WdcE</fullName>
    </submittedName>
</protein>
<gene>
    <name evidence="3" type="primary">wdcE</name>
</gene>
<dbReference type="Pfam" id="PF00884">
    <property type="entry name" value="Sulfatase"/>
    <property type="match status" value="1"/>
</dbReference>
<feature type="transmembrane region" description="Helical" evidence="1">
    <location>
        <begin position="9"/>
        <end position="26"/>
    </location>
</feature>
<dbReference type="InterPro" id="IPR017850">
    <property type="entry name" value="Alkaline_phosphatase_core_sf"/>
</dbReference>
<dbReference type="InterPro" id="IPR000917">
    <property type="entry name" value="Sulfatase_N"/>
</dbReference>
<name>U3GLY1_SALER</name>
<dbReference type="AlphaFoldDB" id="U3GLY1"/>
<feature type="domain" description="Sulfatase N-terminal" evidence="2">
    <location>
        <begin position="192"/>
        <end position="473"/>
    </location>
</feature>
<dbReference type="PANTHER" id="PTHR43751">
    <property type="entry name" value="SULFATASE"/>
    <property type="match status" value="1"/>
</dbReference>
<dbReference type="SUPFAM" id="SSF53649">
    <property type="entry name" value="Alkaline phosphatase-like"/>
    <property type="match status" value="1"/>
</dbReference>
<organism evidence="3">
    <name type="scientific">Salmonella enterica</name>
    <name type="common">Salmonella choleraesuis</name>
    <dbReference type="NCBI Taxonomy" id="28901"/>
    <lineage>
        <taxon>Bacteria</taxon>
        <taxon>Pseudomonadati</taxon>
        <taxon>Pseudomonadota</taxon>
        <taxon>Gammaproteobacteria</taxon>
        <taxon>Enterobacterales</taxon>
        <taxon>Enterobacteriaceae</taxon>
        <taxon>Salmonella</taxon>
    </lineage>
</organism>
<keyword evidence="1" id="KW-0812">Transmembrane</keyword>
<feature type="transmembrane region" description="Helical" evidence="1">
    <location>
        <begin position="130"/>
        <end position="156"/>
    </location>
</feature>
<keyword evidence="1" id="KW-0472">Membrane</keyword>
<proteinExistence type="predicted"/>
<sequence>MIRVCIKIYFPYFISALLFFCFLFYFNKMDVFPFFLGESFCIYATLLYFEKRIIRGIIWSSFMVIVGFQMASLYTSGDLIIPLTLSNAGEYKALGFNLLIKLFFIVFIFFLFSLPLYSRVFYCYNPYYKFMCLMAVCLPLINGPLLMFGKTLYAYYQQLTFSPSYNYPEIAKKYLKIGIWNNSSSLLKVTKPNIIIIFAEGMSYSVIDSVNNKGLKLTPNIDTLMDNSLVFRNYYNHTAATFRGLRGQLTSAYQYKDGIGAHNDGFFEISNEKVKATFDKRLVSLPEILSSSGYKTIFLSSTEKNSTLNAMLKTLSFDEVYGMGDFEFYQNDRMTDKQTFLSLKKLVEKNKGNNFFIGVYTSGTHHGMDSPNLRYKDGMNSYYNKFYNFDHQLGEFINYLDSNGLMENTLLIITADHATFPTPAFNRAFDTDAKYFIDTIPLIIFGAGIKHHIYDAKGANSLALAPTILNILNINNRPNYFLGCSLLDVKCNSRFYNISAIGNSFFMTGPEKYPNYNVKELNVSEEILNFYNVSG</sequence>
<feature type="transmembrane region" description="Helical" evidence="1">
    <location>
        <begin position="56"/>
        <end position="74"/>
    </location>
</feature>
<dbReference type="EMBL" id="JX975347">
    <property type="protein sequence ID" value="AFW04887.1"/>
    <property type="molecule type" value="Genomic_DNA"/>
</dbReference>